<dbReference type="InterPro" id="IPR003767">
    <property type="entry name" value="Malate/L-lactate_DH-like"/>
</dbReference>
<dbReference type="PANTHER" id="PTHR11091:SF0">
    <property type="entry name" value="MALATE DEHYDROGENASE"/>
    <property type="match status" value="1"/>
</dbReference>
<proteinExistence type="inferred from homology"/>
<evidence type="ECO:0000313" key="3">
    <source>
        <dbReference type="EMBL" id="RNB87234.1"/>
    </source>
</evidence>
<dbReference type="InterPro" id="IPR043143">
    <property type="entry name" value="Mal/L-sulf/L-lact_DH-like_NADP"/>
</dbReference>
<comment type="similarity">
    <text evidence="1">Belongs to the LDH2/MDH2 oxidoreductase family.</text>
</comment>
<sequence length="334" mass="35643">MGTVTIRIDEIRELAKQVLLKAGATEREAQIVAEDYLDADLRGRFSHGLTYFKNAVQAFEGKGTYEAGAFDGSYLHIKGNSDLGHIVAREAIDVALPVLPDRKIVTVGLSDITRFNCPGIIARYGAQRGAITLVFAYGGTNVIAPPGAKAVAVNNTPIGIGIPHTDPLFVLDMATSERAWGHITLAKYNQVSIPGTWGLDQDGRSTTDPAQVKMLSPVGGYKGFGLALALEILSGALVQVPIGSKGPGKSRGATILLIDPTIFGHTVESFRDQVTGFLGELAVVPTVDPDSSITYPGQASDQRYREAMEAGVITLHHSVIDYLQEQLRASETSD</sequence>
<protein>
    <recommendedName>
        <fullName evidence="5">Ldh family oxidoreductase</fullName>
    </recommendedName>
</protein>
<dbReference type="AlphaFoldDB" id="A0A3M8DGS1"/>
<evidence type="ECO:0000313" key="4">
    <source>
        <dbReference type="Proteomes" id="UP000271031"/>
    </source>
</evidence>
<evidence type="ECO:0008006" key="5">
    <source>
        <dbReference type="Google" id="ProtNLM"/>
    </source>
</evidence>
<dbReference type="PANTHER" id="PTHR11091">
    <property type="entry name" value="OXIDOREDUCTASE-RELATED"/>
    <property type="match status" value="1"/>
</dbReference>
<comment type="caution">
    <text evidence="3">The sequence shown here is derived from an EMBL/GenBank/DDBJ whole genome shotgun (WGS) entry which is preliminary data.</text>
</comment>
<dbReference type="SUPFAM" id="SSF89733">
    <property type="entry name" value="L-sulfolactate dehydrogenase-like"/>
    <property type="match status" value="1"/>
</dbReference>
<dbReference type="RefSeq" id="WP_122918933.1">
    <property type="nucleotide sequence ID" value="NZ_RHHQ01000012.1"/>
</dbReference>
<name>A0A3M8DGS1_9BACL</name>
<keyword evidence="2" id="KW-0560">Oxidoreductase</keyword>
<organism evidence="3 4">
    <name type="scientific">Brevibacillus fluminis</name>
    <dbReference type="NCBI Taxonomy" id="511487"/>
    <lineage>
        <taxon>Bacteria</taxon>
        <taxon>Bacillati</taxon>
        <taxon>Bacillota</taxon>
        <taxon>Bacilli</taxon>
        <taxon>Bacillales</taxon>
        <taxon>Paenibacillaceae</taxon>
        <taxon>Brevibacillus</taxon>
    </lineage>
</organism>
<dbReference type="Gene3D" id="3.30.1370.60">
    <property type="entry name" value="Hypothetical oxidoreductase yiak, domain 2"/>
    <property type="match status" value="1"/>
</dbReference>
<dbReference type="EMBL" id="RHHQ01000012">
    <property type="protein sequence ID" value="RNB87234.1"/>
    <property type="molecule type" value="Genomic_DNA"/>
</dbReference>
<dbReference type="Proteomes" id="UP000271031">
    <property type="component" value="Unassembled WGS sequence"/>
</dbReference>
<gene>
    <name evidence="3" type="ORF">EDM56_16305</name>
</gene>
<accession>A0A3M8DGS1</accession>
<reference evidence="3 4" key="1">
    <citation type="submission" date="2018-10" db="EMBL/GenBank/DDBJ databases">
        <title>Phylogenomics of Brevibacillus.</title>
        <authorList>
            <person name="Dunlap C."/>
        </authorList>
    </citation>
    <scope>NUCLEOTIDE SEQUENCE [LARGE SCALE GENOMIC DNA]</scope>
    <source>
        <strain evidence="3 4">JCM 15716</strain>
    </source>
</reference>
<keyword evidence="4" id="KW-1185">Reference proteome</keyword>
<dbReference type="Gene3D" id="1.10.1530.10">
    <property type="match status" value="1"/>
</dbReference>
<dbReference type="InterPro" id="IPR043144">
    <property type="entry name" value="Mal/L-sulf/L-lact_DH-like_ah"/>
</dbReference>
<dbReference type="OrthoDB" id="9769447at2"/>
<evidence type="ECO:0000256" key="2">
    <source>
        <dbReference type="ARBA" id="ARBA00023002"/>
    </source>
</evidence>
<dbReference type="GO" id="GO:0016491">
    <property type="term" value="F:oxidoreductase activity"/>
    <property type="evidence" value="ECO:0007669"/>
    <property type="project" value="UniProtKB-KW"/>
</dbReference>
<evidence type="ECO:0000256" key="1">
    <source>
        <dbReference type="ARBA" id="ARBA00006056"/>
    </source>
</evidence>
<dbReference type="InterPro" id="IPR036111">
    <property type="entry name" value="Mal/L-sulfo/L-lacto_DH-like_sf"/>
</dbReference>
<dbReference type="Pfam" id="PF02615">
    <property type="entry name" value="Ldh_2"/>
    <property type="match status" value="1"/>
</dbReference>